<sequence length="320" mass="37395">MLFNSIDDQARALQKIFNELGIKTDPAAVSKRIQELNNGLAHEDEFIYILNWLKNTTLIHKLDQFQIPESTTETLRVPDLLVLHEKDGEKSNYLIEVKTSQDIRLSWTPKYYNGLKNYSERLGVPMLIAWKMKKFNTWTLFKLEDFIQFQKGGNFKMELGDAYKRNLMSSLFGDYFIALPEEFSLVTKNKKLEKCVGENGEMKWKTFLDSVYFNGRDNKRVEMGNVGVFALLFCLQIEEAQQEDKNFIYHKSTPLPNKTIFAQSVPAILSEVWSTEKRSWLEKIQQKSYQIDYETLLKDLKQAIGEGTVNELLFTQPYYQ</sequence>
<comment type="caution">
    <text evidence="1">The sequence shown here is derived from an EMBL/GenBank/DDBJ whole genome shotgun (WGS) entry which is preliminary data.</text>
</comment>
<protein>
    <submittedName>
        <fullName evidence="1">Uncharacterized protein</fullName>
    </submittedName>
</protein>
<dbReference type="InterPro" id="IPR011856">
    <property type="entry name" value="tRNA_endonuc-like_dom_sf"/>
</dbReference>
<reference evidence="2" key="1">
    <citation type="journal article" date="2019" name="Int. J. Syst. Evol. Microbiol.">
        <title>The Global Catalogue of Microorganisms (GCM) 10K type strain sequencing project: providing services to taxonomists for standard genome sequencing and annotation.</title>
        <authorList>
            <consortium name="The Broad Institute Genomics Platform"/>
            <consortium name="The Broad Institute Genome Sequencing Center for Infectious Disease"/>
            <person name="Wu L."/>
            <person name="Ma J."/>
        </authorList>
    </citation>
    <scope>NUCLEOTIDE SEQUENCE [LARGE SCALE GENOMIC DNA]</scope>
    <source>
        <strain evidence="2">JCM 17626</strain>
    </source>
</reference>
<dbReference type="Proteomes" id="UP001501772">
    <property type="component" value="Unassembled WGS sequence"/>
</dbReference>
<keyword evidence="2" id="KW-1185">Reference proteome</keyword>
<evidence type="ECO:0000313" key="1">
    <source>
        <dbReference type="EMBL" id="GAA4203251.1"/>
    </source>
</evidence>
<evidence type="ECO:0000313" key="2">
    <source>
        <dbReference type="Proteomes" id="UP001501772"/>
    </source>
</evidence>
<dbReference type="InterPro" id="IPR002732">
    <property type="entry name" value="Hjc"/>
</dbReference>
<dbReference type="RefSeq" id="WP_344851257.1">
    <property type="nucleotide sequence ID" value="NZ_BAABBY010000004.1"/>
</dbReference>
<gene>
    <name evidence="1" type="ORF">GCM10022289_19210</name>
</gene>
<organism evidence="1 2">
    <name type="scientific">Pedobacter jeongneungensis</name>
    <dbReference type="NCBI Taxonomy" id="947309"/>
    <lineage>
        <taxon>Bacteria</taxon>
        <taxon>Pseudomonadati</taxon>
        <taxon>Bacteroidota</taxon>
        <taxon>Sphingobacteriia</taxon>
        <taxon>Sphingobacteriales</taxon>
        <taxon>Sphingobacteriaceae</taxon>
        <taxon>Pedobacter</taxon>
    </lineage>
</organism>
<dbReference type="EMBL" id="BAABBY010000004">
    <property type="protein sequence ID" value="GAA4203251.1"/>
    <property type="molecule type" value="Genomic_DNA"/>
</dbReference>
<name>A0ABP8BC75_9SPHI</name>
<proteinExistence type="predicted"/>
<dbReference type="Pfam" id="PF01870">
    <property type="entry name" value="Hjc"/>
    <property type="match status" value="1"/>
</dbReference>
<accession>A0ABP8BC75</accession>
<dbReference type="Gene3D" id="3.40.1350.10">
    <property type="match status" value="1"/>
</dbReference>